<comment type="subcellular location">
    <subcellularLocation>
        <location evidence="1">Membrane</location>
        <topology evidence="1">Multi-pass membrane protein</topology>
    </subcellularLocation>
</comment>
<evidence type="ECO:0000256" key="1">
    <source>
        <dbReference type="ARBA" id="ARBA00004141"/>
    </source>
</evidence>
<keyword evidence="3" id="KW-0106">Calcium</keyword>
<dbReference type="PANTHER" id="PTHR10037">
    <property type="entry name" value="VOLTAGE-GATED CATION CHANNEL CALCIUM AND SODIUM"/>
    <property type="match status" value="1"/>
</dbReference>
<evidence type="ECO:0000256" key="4">
    <source>
        <dbReference type="ARBA" id="ARBA00022989"/>
    </source>
</evidence>
<keyword evidence="5 7" id="KW-0472">Membrane</keyword>
<dbReference type="Proteomes" id="UP001189429">
    <property type="component" value="Unassembled WGS sequence"/>
</dbReference>
<dbReference type="PROSITE" id="PS50222">
    <property type="entry name" value="EF_HAND_2"/>
    <property type="match status" value="1"/>
</dbReference>
<feature type="transmembrane region" description="Helical" evidence="7">
    <location>
        <begin position="398"/>
        <end position="420"/>
    </location>
</feature>
<evidence type="ECO:0000256" key="5">
    <source>
        <dbReference type="ARBA" id="ARBA00023136"/>
    </source>
</evidence>
<feature type="region of interest" description="Disordered" evidence="6">
    <location>
        <begin position="1"/>
        <end position="46"/>
    </location>
</feature>
<dbReference type="InterPro" id="IPR011992">
    <property type="entry name" value="EF-hand-dom_pair"/>
</dbReference>
<dbReference type="SUPFAM" id="SSF81324">
    <property type="entry name" value="Voltage-gated potassium channels"/>
    <property type="match status" value="1"/>
</dbReference>
<dbReference type="Gene3D" id="1.10.238.10">
    <property type="entry name" value="EF-hand"/>
    <property type="match status" value="1"/>
</dbReference>
<dbReference type="Pfam" id="PF00520">
    <property type="entry name" value="Ion_trans"/>
    <property type="match status" value="1"/>
</dbReference>
<evidence type="ECO:0000256" key="7">
    <source>
        <dbReference type="SAM" id="Phobius"/>
    </source>
</evidence>
<feature type="domain" description="EF-hand" evidence="8">
    <location>
        <begin position="525"/>
        <end position="560"/>
    </location>
</feature>
<reference evidence="9" key="1">
    <citation type="submission" date="2023-10" db="EMBL/GenBank/DDBJ databases">
        <authorList>
            <person name="Chen Y."/>
            <person name="Shah S."/>
            <person name="Dougan E. K."/>
            <person name="Thang M."/>
            <person name="Chan C."/>
        </authorList>
    </citation>
    <scope>NUCLEOTIDE SEQUENCE [LARGE SCALE GENOMIC DNA]</scope>
</reference>
<keyword evidence="4 7" id="KW-1133">Transmembrane helix</keyword>
<dbReference type="EMBL" id="CAUYUJ010007557">
    <property type="protein sequence ID" value="CAK0821160.1"/>
    <property type="molecule type" value="Genomic_DNA"/>
</dbReference>
<dbReference type="Gene3D" id="1.20.120.350">
    <property type="entry name" value="Voltage-gated potassium channels. Chain C"/>
    <property type="match status" value="1"/>
</dbReference>
<keyword evidence="10" id="KW-1185">Reference proteome</keyword>
<evidence type="ECO:0000259" key="8">
    <source>
        <dbReference type="PROSITE" id="PS50222"/>
    </source>
</evidence>
<dbReference type="SUPFAM" id="SSF47473">
    <property type="entry name" value="EF-hand"/>
    <property type="match status" value="1"/>
</dbReference>
<keyword evidence="2 7" id="KW-0812">Transmembrane</keyword>
<organism evidence="9 10">
    <name type="scientific">Prorocentrum cordatum</name>
    <dbReference type="NCBI Taxonomy" id="2364126"/>
    <lineage>
        <taxon>Eukaryota</taxon>
        <taxon>Sar</taxon>
        <taxon>Alveolata</taxon>
        <taxon>Dinophyceae</taxon>
        <taxon>Prorocentrales</taxon>
        <taxon>Prorocentraceae</taxon>
        <taxon>Prorocentrum</taxon>
    </lineage>
</organism>
<dbReference type="InterPro" id="IPR002048">
    <property type="entry name" value="EF_hand_dom"/>
</dbReference>
<evidence type="ECO:0000256" key="6">
    <source>
        <dbReference type="SAM" id="MobiDB-lite"/>
    </source>
</evidence>
<dbReference type="InterPro" id="IPR027359">
    <property type="entry name" value="Volt_channel_dom_sf"/>
</dbReference>
<protein>
    <recommendedName>
        <fullName evidence="8">EF-hand domain-containing protein</fullName>
    </recommendedName>
</protein>
<name>A0ABN9RTF0_9DINO</name>
<evidence type="ECO:0000313" key="10">
    <source>
        <dbReference type="Proteomes" id="UP001189429"/>
    </source>
</evidence>
<accession>A0ABN9RTF0</accession>
<dbReference type="InterPro" id="IPR043203">
    <property type="entry name" value="VGCC_Ca_Na"/>
</dbReference>
<sequence>MATDIPLVATKPMPPTLAGQAHHQDGEGRPPLAPAGRSRSWSPQRTAEPWRLPVGLEADCGLHLELLGQLLQRRGGGAGGAGARPRPERWDADQALRLELRRSNAALAQVLPRGCSSGEELGSRSLGVCVGRAPSVSNSRELSATGYKLPVENSDDQIDRILSSAPSADGYMSVGLCSSHASVVGHSSWDRDERVIDQLRSSSKQKPILSKVDHTKEDKPPRAFYSLRWLMSKPQYELASALLIICNLIVLILEVEYKGIQLGYELGGIYAQYGSKEYAGKWWPRADGAFYIAECLFAGVFTLEMLITCGYDLTCARAAWPTHRTPFWKDPLDLLDLAVVVCSDVSLAIGEMDTAGSMQVFRILRLARLLRLIRLLRKIYQFDTLHLMTTAIKGSMGALMFSSMLLVTILTFFAMVATKVLRAAYLGESSPLEPEKQQELFRYFGTFSRSMLSMFELTLANWPTVTRFMVEELHECFGPICVVWKLSIGLAVVGVINGVFIRETFSVAEGDEFIMIRSRMRQVLQHKDRMRRLFQLADKNKDGVLDREEFRRVFEKPAIKAWLEAMELRCDDVDTLFVLIAGSVHGVISEEELIRGIAQLKGPARNFDLLTLTRGLEAKKTSG</sequence>
<dbReference type="PROSITE" id="PS00018">
    <property type="entry name" value="EF_HAND_1"/>
    <property type="match status" value="1"/>
</dbReference>
<evidence type="ECO:0000313" key="9">
    <source>
        <dbReference type="EMBL" id="CAK0821160.1"/>
    </source>
</evidence>
<evidence type="ECO:0000256" key="3">
    <source>
        <dbReference type="ARBA" id="ARBA00022837"/>
    </source>
</evidence>
<evidence type="ECO:0000256" key="2">
    <source>
        <dbReference type="ARBA" id="ARBA00022692"/>
    </source>
</evidence>
<dbReference type="SMART" id="SM00054">
    <property type="entry name" value="EFh"/>
    <property type="match status" value="1"/>
</dbReference>
<dbReference type="PANTHER" id="PTHR10037:SF62">
    <property type="entry name" value="SODIUM CHANNEL PROTEIN 60E"/>
    <property type="match status" value="1"/>
</dbReference>
<comment type="caution">
    <text evidence="9">The sequence shown here is derived from an EMBL/GenBank/DDBJ whole genome shotgun (WGS) entry which is preliminary data.</text>
</comment>
<gene>
    <name evidence="9" type="ORF">PCOR1329_LOCUS22559</name>
</gene>
<proteinExistence type="predicted"/>
<dbReference type="Pfam" id="PF00036">
    <property type="entry name" value="EF-hand_1"/>
    <property type="match status" value="1"/>
</dbReference>
<dbReference type="InterPro" id="IPR005821">
    <property type="entry name" value="Ion_trans_dom"/>
</dbReference>
<dbReference type="InterPro" id="IPR018247">
    <property type="entry name" value="EF_Hand_1_Ca_BS"/>
</dbReference>